<dbReference type="NCBIfam" id="TIGR00644">
    <property type="entry name" value="recJ"/>
    <property type="match status" value="1"/>
</dbReference>
<dbReference type="PANTHER" id="PTHR30255">
    <property type="entry name" value="SINGLE-STRANDED-DNA-SPECIFIC EXONUCLEASE RECJ"/>
    <property type="match status" value="1"/>
</dbReference>
<sequence length="533" mass="60807">MKKIDKNEVKKILASRFEKDLHTKLCDLPLPCCLKDIYKAAERIKVAIEKNEKIAIVGDYDVDGVISCVIMAEFFDDIGFDYIVKIPNRFKDGYGLNSEIINELDVNLIITVDNGIAALEAAKLCKKKNIDLIITDHHMPQDILPDAFAIINPKQKDCKFPDIEICGAQVAWYLIAALKEVCKLKYDMSRFLELLAIAIIADMMELRDLNRALVRKGIEYINKSKRVAFKAIKDYYQKDKFSLDSIGFLIAPLINSAGRMDDANISYEFLHTKDLNKALEYMEQIANFNESRKDEEKQLFEESLSQINDEDPCIIVSGMNWHEGVLGIVASRLAKHFNKPAFVFSQNGDHLKGSARSVGKIDILSLISKANSLLSNYGGHKGAAGISLNKEHFDKFKIIIQKECAKIPDNEFLDTDEILGVLDPNEIDFEMLEILESFEPFGHKNPRPFFILENLRVKNKRFLGRDEKHLKLILCKNDKTIEALFFNFDKEPNINEDINILGSISKNEFRGLLTPQFIIKEILAEEKMCRINQ</sequence>
<evidence type="ECO:0000256" key="2">
    <source>
        <dbReference type="ARBA" id="ARBA00019841"/>
    </source>
</evidence>
<feature type="domain" description="DDH" evidence="6">
    <location>
        <begin position="53"/>
        <end position="199"/>
    </location>
</feature>
<dbReference type="InterPro" id="IPR051673">
    <property type="entry name" value="SSDNA_exonuclease_RecJ"/>
</dbReference>
<protein>
    <recommendedName>
        <fullName evidence="2">Single-stranded-DNA-specific exonuclease RecJ</fullName>
    </recommendedName>
</protein>
<dbReference type="OrthoDB" id="9809852at2"/>
<dbReference type="InterPro" id="IPR041122">
    <property type="entry name" value="RecJ_OB"/>
</dbReference>
<dbReference type="Pfam" id="PF01368">
    <property type="entry name" value="DHH"/>
    <property type="match status" value="1"/>
</dbReference>
<dbReference type="Gene3D" id="3.90.1640.30">
    <property type="match status" value="1"/>
</dbReference>
<dbReference type="EMBL" id="NXMA01000027">
    <property type="protein sequence ID" value="TKX28702.1"/>
    <property type="molecule type" value="Genomic_DNA"/>
</dbReference>
<dbReference type="PANTHER" id="PTHR30255:SF2">
    <property type="entry name" value="SINGLE-STRANDED-DNA-SPECIFIC EXONUCLEASE RECJ"/>
    <property type="match status" value="1"/>
</dbReference>
<dbReference type="InterPro" id="IPR038763">
    <property type="entry name" value="DHH_sf"/>
</dbReference>
<dbReference type="GO" id="GO:0003676">
    <property type="term" value="F:nucleic acid binding"/>
    <property type="evidence" value="ECO:0007669"/>
    <property type="project" value="InterPro"/>
</dbReference>
<keyword evidence="10" id="KW-1185">Reference proteome</keyword>
<dbReference type="Proteomes" id="UP000310353">
    <property type="component" value="Unassembled WGS sequence"/>
</dbReference>
<accession>A0A4V6DY72</accession>
<dbReference type="InterPro" id="IPR003156">
    <property type="entry name" value="DHHA1_dom"/>
</dbReference>
<dbReference type="RefSeq" id="WP_137622976.1">
    <property type="nucleotide sequence ID" value="NZ_NXMA01000027.1"/>
</dbReference>
<evidence type="ECO:0000313" key="9">
    <source>
        <dbReference type="EMBL" id="TKX28702.1"/>
    </source>
</evidence>
<evidence type="ECO:0000313" key="10">
    <source>
        <dbReference type="Proteomes" id="UP000310353"/>
    </source>
</evidence>
<evidence type="ECO:0000259" key="6">
    <source>
        <dbReference type="Pfam" id="PF01368"/>
    </source>
</evidence>
<dbReference type="GO" id="GO:0006281">
    <property type="term" value="P:DNA repair"/>
    <property type="evidence" value="ECO:0007669"/>
    <property type="project" value="InterPro"/>
</dbReference>
<name>A0A4V6DY72_9BACT</name>
<dbReference type="AlphaFoldDB" id="A0A4V6DY72"/>
<feature type="domain" description="DHHA1" evidence="7">
    <location>
        <begin position="314"/>
        <end position="403"/>
    </location>
</feature>
<dbReference type="InterPro" id="IPR004610">
    <property type="entry name" value="RecJ"/>
</dbReference>
<keyword evidence="5 9" id="KW-0269">Exonuclease</keyword>
<dbReference type="Pfam" id="PF17768">
    <property type="entry name" value="RecJ_OB"/>
    <property type="match status" value="1"/>
</dbReference>
<evidence type="ECO:0000259" key="7">
    <source>
        <dbReference type="Pfam" id="PF02272"/>
    </source>
</evidence>
<feature type="domain" description="RecJ OB" evidence="8">
    <location>
        <begin position="421"/>
        <end position="520"/>
    </location>
</feature>
<organism evidence="9 10">
    <name type="scientific">Campylobacter aviculae</name>
    <dbReference type="NCBI Taxonomy" id="2510190"/>
    <lineage>
        <taxon>Bacteria</taxon>
        <taxon>Pseudomonadati</taxon>
        <taxon>Campylobacterota</taxon>
        <taxon>Epsilonproteobacteria</taxon>
        <taxon>Campylobacterales</taxon>
        <taxon>Campylobacteraceae</taxon>
        <taxon>Campylobacter</taxon>
    </lineage>
</organism>
<evidence type="ECO:0000259" key="8">
    <source>
        <dbReference type="Pfam" id="PF17768"/>
    </source>
</evidence>
<comment type="caution">
    <text evidence="9">The sequence shown here is derived from an EMBL/GenBank/DDBJ whole genome shotgun (WGS) entry which is preliminary data.</text>
</comment>
<evidence type="ECO:0000256" key="1">
    <source>
        <dbReference type="ARBA" id="ARBA00005915"/>
    </source>
</evidence>
<dbReference type="SUPFAM" id="SSF64182">
    <property type="entry name" value="DHH phosphoesterases"/>
    <property type="match status" value="1"/>
</dbReference>
<comment type="similarity">
    <text evidence="1">Belongs to the RecJ family.</text>
</comment>
<evidence type="ECO:0000256" key="4">
    <source>
        <dbReference type="ARBA" id="ARBA00022801"/>
    </source>
</evidence>
<dbReference type="InterPro" id="IPR001667">
    <property type="entry name" value="DDH_dom"/>
</dbReference>
<keyword evidence="3" id="KW-0540">Nuclease</keyword>
<evidence type="ECO:0000256" key="5">
    <source>
        <dbReference type="ARBA" id="ARBA00022839"/>
    </source>
</evidence>
<keyword evidence="4" id="KW-0378">Hydrolase</keyword>
<proteinExistence type="inferred from homology"/>
<dbReference type="GO" id="GO:0008409">
    <property type="term" value="F:5'-3' exonuclease activity"/>
    <property type="evidence" value="ECO:0007669"/>
    <property type="project" value="InterPro"/>
</dbReference>
<dbReference type="GO" id="GO:0006310">
    <property type="term" value="P:DNA recombination"/>
    <property type="evidence" value="ECO:0007669"/>
    <property type="project" value="InterPro"/>
</dbReference>
<dbReference type="Gene3D" id="3.10.310.30">
    <property type="match status" value="1"/>
</dbReference>
<reference evidence="9 10" key="1">
    <citation type="submission" date="2018-05" db="EMBL/GenBank/DDBJ databases">
        <title>Novel Campyloabacter and Helicobacter Species and Strains.</title>
        <authorList>
            <person name="Mannion A.J."/>
            <person name="Shen Z."/>
            <person name="Fox J.G."/>
        </authorList>
    </citation>
    <scope>NUCLEOTIDE SEQUENCE [LARGE SCALE GENOMIC DNA]</scope>
    <source>
        <strain evidence="10">MIT17-670</strain>
    </source>
</reference>
<dbReference type="Pfam" id="PF02272">
    <property type="entry name" value="DHHA1"/>
    <property type="match status" value="1"/>
</dbReference>
<evidence type="ECO:0000256" key="3">
    <source>
        <dbReference type="ARBA" id="ARBA00022722"/>
    </source>
</evidence>
<gene>
    <name evidence="9" type="primary">recJ</name>
    <name evidence="9" type="ORF">CQA76_08630</name>
</gene>